<sequence>MAVWSNDQPDVEPQESSDSEITTAVKGASSRKSFSKLRRELSDEELSSPAVQRMLIDEIERLDSERVDLSVFRNKFHDADRRAGILEERFKSKICIEIIHIACVTVGAAALGFAPSIWTNQPAAMMSLIFGTVLVIAGLAAKAVKP</sequence>
<feature type="compositionally biased region" description="Acidic residues" evidence="1">
    <location>
        <begin position="9"/>
        <end position="18"/>
    </location>
</feature>
<proteinExistence type="predicted"/>
<feature type="region of interest" description="Disordered" evidence="1">
    <location>
        <begin position="1"/>
        <end position="27"/>
    </location>
</feature>
<evidence type="ECO:0008006" key="5">
    <source>
        <dbReference type="Google" id="ProtNLM"/>
    </source>
</evidence>
<protein>
    <recommendedName>
        <fullName evidence="5">DUF2335 domain-containing protein</fullName>
    </recommendedName>
</protein>
<feature type="transmembrane region" description="Helical" evidence="2">
    <location>
        <begin position="124"/>
        <end position="144"/>
    </location>
</feature>
<dbReference type="EMBL" id="CP099599">
    <property type="protein sequence ID" value="UST83309.1"/>
    <property type="molecule type" value="Genomic_DNA"/>
</dbReference>
<evidence type="ECO:0000256" key="1">
    <source>
        <dbReference type="SAM" id="MobiDB-lite"/>
    </source>
</evidence>
<keyword evidence="2" id="KW-0812">Transmembrane</keyword>
<name>A0ABY5CB26_9PSED</name>
<reference evidence="3" key="1">
    <citation type="submission" date="2022-06" db="EMBL/GenBank/DDBJ databases">
        <title>Investigating genetic diversity within the most abundant and prevalent non-pathogenic leaf-associated bacterial species interacting with Arabidopsis thaliana in natural habitats.</title>
        <authorList>
            <person name="Ramirez-Sanchez D."/>
            <person name="Gibelin-Viala C."/>
            <person name="Mayjonade B."/>
            <person name="Duflos R."/>
            <person name="Belmonte E."/>
            <person name="Pailler V."/>
            <person name="Bartoli C."/>
            <person name="Carrere S."/>
            <person name="Vailleau F."/>
            <person name="Roux F."/>
        </authorList>
    </citation>
    <scope>NUCLEOTIDE SEQUENCE</scope>
    <source>
        <strain evidence="3">OTU6ESPEB1</strain>
    </source>
</reference>
<evidence type="ECO:0000313" key="3">
    <source>
        <dbReference type="EMBL" id="UST83309.1"/>
    </source>
</evidence>
<gene>
    <name evidence="3" type="ORF">NF677_17390</name>
</gene>
<evidence type="ECO:0000313" key="4">
    <source>
        <dbReference type="Proteomes" id="UP001056851"/>
    </source>
</evidence>
<accession>A0ABY5CB26</accession>
<keyword evidence="2" id="KW-0472">Membrane</keyword>
<organism evidence="3 4">
    <name type="scientific">Pseudomonas siliginis</name>
    <dbReference type="NCBI Taxonomy" id="2842346"/>
    <lineage>
        <taxon>Bacteria</taxon>
        <taxon>Pseudomonadati</taxon>
        <taxon>Pseudomonadota</taxon>
        <taxon>Gammaproteobacteria</taxon>
        <taxon>Pseudomonadales</taxon>
        <taxon>Pseudomonadaceae</taxon>
        <taxon>Pseudomonas</taxon>
    </lineage>
</organism>
<keyword evidence="4" id="KW-1185">Reference proteome</keyword>
<keyword evidence="2" id="KW-1133">Transmembrane helix</keyword>
<evidence type="ECO:0000256" key="2">
    <source>
        <dbReference type="SAM" id="Phobius"/>
    </source>
</evidence>
<feature type="transmembrane region" description="Helical" evidence="2">
    <location>
        <begin position="98"/>
        <end position="118"/>
    </location>
</feature>
<dbReference type="RefSeq" id="WP_252884543.1">
    <property type="nucleotide sequence ID" value="NZ_CP099599.1"/>
</dbReference>
<dbReference type="Proteomes" id="UP001056851">
    <property type="component" value="Chromosome"/>
</dbReference>